<keyword evidence="5 7" id="KW-1133">Transmembrane helix</keyword>
<evidence type="ECO:0000256" key="6">
    <source>
        <dbReference type="ARBA" id="ARBA00023136"/>
    </source>
</evidence>
<keyword evidence="4 7" id="KW-0812">Transmembrane</keyword>
<dbReference type="GO" id="GO:0016192">
    <property type="term" value="P:vesicle-mediated transport"/>
    <property type="evidence" value="ECO:0007669"/>
    <property type="project" value="UniProtKB-ARBA"/>
</dbReference>
<gene>
    <name evidence="9" type="ORF">Fot_18035</name>
</gene>
<dbReference type="Proteomes" id="UP001604277">
    <property type="component" value="Unassembled WGS sequence"/>
</dbReference>
<keyword evidence="6 7" id="KW-0472">Membrane</keyword>
<protein>
    <recommendedName>
        <fullName evidence="7">PRA1 family protein</fullName>
    </recommendedName>
</protein>
<comment type="subcellular location">
    <subcellularLocation>
        <location evidence="2 7">Membrane</location>
        <topology evidence="2 7">Multi-pass membrane protein</topology>
    </subcellularLocation>
</comment>
<feature type="transmembrane region" description="Helical" evidence="7">
    <location>
        <begin position="122"/>
        <end position="144"/>
    </location>
</feature>
<comment type="caution">
    <text evidence="9">The sequence shown here is derived from an EMBL/GenBank/DDBJ whole genome shotgun (WGS) entry which is preliminary data.</text>
</comment>
<evidence type="ECO:0000256" key="8">
    <source>
        <dbReference type="SAM" id="MobiDB-lite"/>
    </source>
</evidence>
<evidence type="ECO:0000256" key="3">
    <source>
        <dbReference type="ARBA" id="ARBA00006483"/>
    </source>
</evidence>
<dbReference type="EMBL" id="JBFOLJ010000005">
    <property type="protein sequence ID" value="KAL2536644.1"/>
    <property type="molecule type" value="Genomic_DNA"/>
</dbReference>
<proteinExistence type="inferred from homology"/>
<evidence type="ECO:0000256" key="1">
    <source>
        <dbReference type="ARBA" id="ARBA00002501"/>
    </source>
</evidence>
<dbReference type="GO" id="GO:0016020">
    <property type="term" value="C:membrane"/>
    <property type="evidence" value="ECO:0007669"/>
    <property type="project" value="UniProtKB-SubCell"/>
</dbReference>
<accession>A0ABD1VH36</accession>
<evidence type="ECO:0000256" key="4">
    <source>
        <dbReference type="ARBA" id="ARBA00022692"/>
    </source>
</evidence>
<comment type="function">
    <text evidence="1 7">May be involved in both secretory and endocytic intracellular trafficking in the endosomal/prevacuolar compartments.</text>
</comment>
<dbReference type="AlphaFoldDB" id="A0ABD1VH36"/>
<feature type="transmembrane region" description="Helical" evidence="7">
    <location>
        <begin position="84"/>
        <end position="102"/>
    </location>
</feature>
<dbReference type="InterPro" id="IPR004895">
    <property type="entry name" value="Prenylated_rab_accept_PRA1"/>
</dbReference>
<dbReference type="PANTHER" id="PTHR38519:SF3">
    <property type="entry name" value="PRA1 FAMILY PROTEIN"/>
    <property type="match status" value="1"/>
</dbReference>
<evidence type="ECO:0000256" key="7">
    <source>
        <dbReference type="RuleBase" id="RU363107"/>
    </source>
</evidence>
<feature type="region of interest" description="Disordered" evidence="8">
    <location>
        <begin position="1"/>
        <end position="28"/>
    </location>
</feature>
<feature type="transmembrane region" description="Helical" evidence="7">
    <location>
        <begin position="59"/>
        <end position="78"/>
    </location>
</feature>
<feature type="compositionally biased region" description="Polar residues" evidence="8">
    <location>
        <begin position="1"/>
        <end position="20"/>
    </location>
</feature>
<sequence length="184" mass="20552">MANYGTTHRPVTTSPSPSITQDDESKNPTRKIRKQIQFTCPFDIPPTPESAAVRIVRNLGIYGLYYVIFVWTVLFITLVPKRKVSLIFLVAMTEVTFLYFLLLRALPESFLLHKIIDKRIVVFLLFIITAIEVILTGAGIHLLFTLSGTIPIVMVHAVLKITEDLVVNDQEGSATGELAQLALV</sequence>
<comment type="similarity">
    <text evidence="3 7">Belongs to the PRA1 family.</text>
</comment>
<evidence type="ECO:0000313" key="10">
    <source>
        <dbReference type="Proteomes" id="UP001604277"/>
    </source>
</evidence>
<evidence type="ECO:0000256" key="5">
    <source>
        <dbReference type="ARBA" id="ARBA00022989"/>
    </source>
</evidence>
<keyword evidence="10" id="KW-1185">Reference proteome</keyword>
<dbReference type="Pfam" id="PF03208">
    <property type="entry name" value="PRA1"/>
    <property type="match status" value="1"/>
</dbReference>
<evidence type="ECO:0000313" key="9">
    <source>
        <dbReference type="EMBL" id="KAL2536644.1"/>
    </source>
</evidence>
<organism evidence="9 10">
    <name type="scientific">Forsythia ovata</name>
    <dbReference type="NCBI Taxonomy" id="205694"/>
    <lineage>
        <taxon>Eukaryota</taxon>
        <taxon>Viridiplantae</taxon>
        <taxon>Streptophyta</taxon>
        <taxon>Embryophyta</taxon>
        <taxon>Tracheophyta</taxon>
        <taxon>Spermatophyta</taxon>
        <taxon>Magnoliopsida</taxon>
        <taxon>eudicotyledons</taxon>
        <taxon>Gunneridae</taxon>
        <taxon>Pentapetalae</taxon>
        <taxon>asterids</taxon>
        <taxon>lamiids</taxon>
        <taxon>Lamiales</taxon>
        <taxon>Oleaceae</taxon>
        <taxon>Forsythieae</taxon>
        <taxon>Forsythia</taxon>
    </lineage>
</organism>
<keyword evidence="7" id="KW-0813">Transport</keyword>
<reference evidence="10" key="1">
    <citation type="submission" date="2024-07" db="EMBL/GenBank/DDBJ databases">
        <title>Two chromosome-level genome assemblies of Korean endemic species Abeliophyllum distichum and Forsythia ovata (Oleaceae).</title>
        <authorList>
            <person name="Jang H."/>
        </authorList>
    </citation>
    <scope>NUCLEOTIDE SEQUENCE [LARGE SCALE GENOMIC DNA]</scope>
</reference>
<name>A0ABD1VH36_9LAMI</name>
<dbReference type="PANTHER" id="PTHR38519">
    <property type="entry name" value="PRA1 FAMILY PROTEIN"/>
    <property type="match status" value="1"/>
</dbReference>
<evidence type="ECO:0000256" key="2">
    <source>
        <dbReference type="ARBA" id="ARBA00004141"/>
    </source>
</evidence>
<dbReference type="GO" id="GO:0005783">
    <property type="term" value="C:endoplasmic reticulum"/>
    <property type="evidence" value="ECO:0007669"/>
    <property type="project" value="UniProtKB-ARBA"/>
</dbReference>